<sequence>MDDVTYPDMRLNVVHAVAALADAERQRRVWADGVLPEDEHFGDLTFQINMLDDVWIRDAPADCLGDLLRDLDEVAAMQALADALDDVFDRYGYHLSDEHYLNLPEWPHVVASAGAALAVLTRPWTTGPRAAPVQARSTECGKSNTPFGS</sequence>
<dbReference type="NCBIfam" id="NF047838">
    <property type="entry name" value="SCO4402_fam"/>
    <property type="match status" value="1"/>
</dbReference>
<dbReference type="RefSeq" id="WP_143343225.1">
    <property type="nucleotide sequence ID" value="NZ_JAGIOO010000001.1"/>
</dbReference>
<dbReference type="Pfam" id="PF25656">
    <property type="entry name" value="DUF7945"/>
    <property type="match status" value="1"/>
</dbReference>
<evidence type="ECO:0000313" key="2">
    <source>
        <dbReference type="EMBL" id="MBP2471967.1"/>
    </source>
</evidence>
<proteinExistence type="predicted"/>
<keyword evidence="3" id="KW-1185">Reference proteome</keyword>
<dbReference type="EMBL" id="JAGIOO010000001">
    <property type="protein sequence ID" value="MBP2471967.1"/>
    <property type="molecule type" value="Genomic_DNA"/>
</dbReference>
<name>A0ABS5A5U3_9PSEU</name>
<comment type="caution">
    <text evidence="2">The sequence shown here is derived from an EMBL/GenBank/DDBJ whole genome shotgun (WGS) entry which is preliminary data.</text>
</comment>
<evidence type="ECO:0000256" key="1">
    <source>
        <dbReference type="SAM" id="MobiDB-lite"/>
    </source>
</evidence>
<feature type="compositionally biased region" description="Polar residues" evidence="1">
    <location>
        <begin position="135"/>
        <end position="149"/>
    </location>
</feature>
<feature type="region of interest" description="Disordered" evidence="1">
    <location>
        <begin position="127"/>
        <end position="149"/>
    </location>
</feature>
<evidence type="ECO:0000313" key="3">
    <source>
        <dbReference type="Proteomes" id="UP001519363"/>
    </source>
</evidence>
<protein>
    <recommendedName>
        <fullName evidence="4">CdiI immunity protein domain-containing protein</fullName>
    </recommendedName>
</protein>
<dbReference type="Proteomes" id="UP001519363">
    <property type="component" value="Unassembled WGS sequence"/>
</dbReference>
<dbReference type="InterPro" id="IPR057705">
    <property type="entry name" value="DUF7945"/>
</dbReference>
<evidence type="ECO:0008006" key="4">
    <source>
        <dbReference type="Google" id="ProtNLM"/>
    </source>
</evidence>
<gene>
    <name evidence="2" type="ORF">JOF53_000839</name>
</gene>
<accession>A0ABS5A5U3</accession>
<organism evidence="2 3">
    <name type="scientific">Crossiella equi</name>
    <dbReference type="NCBI Taxonomy" id="130796"/>
    <lineage>
        <taxon>Bacteria</taxon>
        <taxon>Bacillati</taxon>
        <taxon>Actinomycetota</taxon>
        <taxon>Actinomycetes</taxon>
        <taxon>Pseudonocardiales</taxon>
        <taxon>Pseudonocardiaceae</taxon>
        <taxon>Crossiella</taxon>
    </lineage>
</organism>
<reference evidence="2 3" key="1">
    <citation type="submission" date="2021-03" db="EMBL/GenBank/DDBJ databases">
        <title>Sequencing the genomes of 1000 actinobacteria strains.</title>
        <authorList>
            <person name="Klenk H.-P."/>
        </authorList>
    </citation>
    <scope>NUCLEOTIDE SEQUENCE [LARGE SCALE GENOMIC DNA]</scope>
    <source>
        <strain evidence="2 3">DSM 44580</strain>
    </source>
</reference>